<organism evidence="1">
    <name type="scientific">marine sediment metagenome</name>
    <dbReference type="NCBI Taxonomy" id="412755"/>
    <lineage>
        <taxon>unclassified sequences</taxon>
        <taxon>metagenomes</taxon>
        <taxon>ecological metagenomes</taxon>
    </lineage>
</organism>
<name>A0A0F9UQA4_9ZZZZ</name>
<dbReference type="EMBL" id="LAZR01000873">
    <property type="protein sequence ID" value="KKN55768.1"/>
    <property type="molecule type" value="Genomic_DNA"/>
</dbReference>
<proteinExistence type="predicted"/>
<evidence type="ECO:0000313" key="1">
    <source>
        <dbReference type="EMBL" id="KKN55768.1"/>
    </source>
</evidence>
<comment type="caution">
    <text evidence="1">The sequence shown here is derived from an EMBL/GenBank/DDBJ whole genome shotgun (WGS) entry which is preliminary data.</text>
</comment>
<sequence length="48" mass="5836">MITEIKKLESKYREISKYSEYVNVAEVLCDLHRLEQDARIKRIPKNQR</sequence>
<protein>
    <submittedName>
        <fullName evidence="1">Uncharacterized protein</fullName>
    </submittedName>
</protein>
<accession>A0A0F9UQA4</accession>
<dbReference type="AlphaFoldDB" id="A0A0F9UQA4"/>
<reference evidence="1" key="1">
    <citation type="journal article" date="2015" name="Nature">
        <title>Complex archaea that bridge the gap between prokaryotes and eukaryotes.</title>
        <authorList>
            <person name="Spang A."/>
            <person name="Saw J.H."/>
            <person name="Jorgensen S.L."/>
            <person name="Zaremba-Niedzwiedzka K."/>
            <person name="Martijn J."/>
            <person name="Lind A.E."/>
            <person name="van Eijk R."/>
            <person name="Schleper C."/>
            <person name="Guy L."/>
            <person name="Ettema T.J."/>
        </authorList>
    </citation>
    <scope>NUCLEOTIDE SEQUENCE</scope>
</reference>
<gene>
    <name evidence="1" type="ORF">LCGC14_0579170</name>
</gene>